<evidence type="ECO:0000256" key="5">
    <source>
        <dbReference type="SAM" id="MobiDB-lite"/>
    </source>
</evidence>
<evidence type="ECO:0000259" key="7">
    <source>
        <dbReference type="PROSITE" id="PS50897"/>
    </source>
</evidence>
<dbReference type="InterPro" id="IPR006595">
    <property type="entry name" value="CTLH_C"/>
</dbReference>
<feature type="region of interest" description="Disordered" evidence="5">
    <location>
        <begin position="1100"/>
        <end position="1131"/>
    </location>
</feature>
<feature type="compositionally biased region" description="Polar residues" evidence="5">
    <location>
        <begin position="1069"/>
        <end position="1088"/>
    </location>
</feature>
<dbReference type="Pfam" id="PF10607">
    <property type="entry name" value="CTLH"/>
    <property type="match status" value="1"/>
</dbReference>
<evidence type="ECO:0000256" key="3">
    <source>
        <dbReference type="ARBA" id="ARBA00018741"/>
    </source>
</evidence>
<feature type="compositionally biased region" description="Polar residues" evidence="5">
    <location>
        <begin position="1027"/>
        <end position="1036"/>
    </location>
</feature>
<organism evidence="8 9">
    <name type="scientific">Aspergillus versicolor CBS 583.65</name>
    <dbReference type="NCBI Taxonomy" id="1036611"/>
    <lineage>
        <taxon>Eukaryota</taxon>
        <taxon>Fungi</taxon>
        <taxon>Dikarya</taxon>
        <taxon>Ascomycota</taxon>
        <taxon>Pezizomycotina</taxon>
        <taxon>Eurotiomycetes</taxon>
        <taxon>Eurotiomycetidae</taxon>
        <taxon>Eurotiales</taxon>
        <taxon>Aspergillaceae</taxon>
        <taxon>Aspergillus</taxon>
        <taxon>Aspergillus subgen. Nidulantes</taxon>
    </lineage>
</organism>
<dbReference type="SMART" id="SM00449">
    <property type="entry name" value="SPRY"/>
    <property type="match status" value="1"/>
</dbReference>
<dbReference type="EMBL" id="KV878140">
    <property type="protein sequence ID" value="OJJ08683.1"/>
    <property type="molecule type" value="Genomic_DNA"/>
</dbReference>
<feature type="compositionally biased region" description="Low complexity" evidence="5">
    <location>
        <begin position="1236"/>
        <end position="1252"/>
    </location>
</feature>
<feature type="compositionally biased region" description="Basic and acidic residues" evidence="5">
    <location>
        <begin position="981"/>
        <end position="992"/>
    </location>
</feature>
<feature type="region of interest" description="Disordered" evidence="5">
    <location>
        <begin position="1313"/>
        <end position="1410"/>
    </location>
</feature>
<evidence type="ECO:0000256" key="4">
    <source>
        <dbReference type="SAM" id="Coils"/>
    </source>
</evidence>
<evidence type="ECO:0000313" key="9">
    <source>
        <dbReference type="Proteomes" id="UP000184073"/>
    </source>
</evidence>
<evidence type="ECO:0000256" key="1">
    <source>
        <dbReference type="ARBA" id="ARBA00002343"/>
    </source>
</evidence>
<feature type="coiled-coil region" evidence="4">
    <location>
        <begin position="804"/>
        <end position="884"/>
    </location>
</feature>
<dbReference type="VEuPathDB" id="FungiDB:ASPVEDRAFT_144466"/>
<feature type="compositionally biased region" description="Polar residues" evidence="5">
    <location>
        <begin position="1103"/>
        <end position="1119"/>
    </location>
</feature>
<dbReference type="CDD" id="cd12909">
    <property type="entry name" value="SPRY_RanBP9_10"/>
    <property type="match status" value="1"/>
</dbReference>
<feature type="compositionally biased region" description="Polar residues" evidence="5">
    <location>
        <begin position="17"/>
        <end position="37"/>
    </location>
</feature>
<feature type="compositionally biased region" description="Polar residues" evidence="5">
    <location>
        <begin position="1335"/>
        <end position="1362"/>
    </location>
</feature>
<dbReference type="PROSITE" id="PS50188">
    <property type="entry name" value="B302_SPRY"/>
    <property type="match status" value="1"/>
</dbReference>
<dbReference type="InterPro" id="IPR006594">
    <property type="entry name" value="LisH"/>
</dbReference>
<dbReference type="PROSITE" id="PS50896">
    <property type="entry name" value="LISH"/>
    <property type="match status" value="1"/>
</dbReference>
<feature type="compositionally biased region" description="Polar residues" evidence="5">
    <location>
        <begin position="155"/>
        <end position="164"/>
    </location>
</feature>
<dbReference type="InterPro" id="IPR003877">
    <property type="entry name" value="SPRY_dom"/>
</dbReference>
<dbReference type="InterPro" id="IPR013320">
    <property type="entry name" value="ConA-like_dom_sf"/>
</dbReference>
<keyword evidence="9" id="KW-1185">Reference proteome</keyword>
<feature type="coiled-coil region" evidence="4">
    <location>
        <begin position="724"/>
        <end position="779"/>
    </location>
</feature>
<protein>
    <recommendedName>
        <fullName evidence="3">Protein FYV10</fullName>
    </recommendedName>
    <alternativeName>
        <fullName evidence="2">Protein fyv10</fullName>
    </alternativeName>
</protein>
<proteinExistence type="predicted"/>
<gene>
    <name evidence="8" type="ORF">ASPVEDRAFT_144466</name>
</gene>
<feature type="region of interest" description="Disordered" evidence="5">
    <location>
        <begin position="144"/>
        <end position="169"/>
    </location>
</feature>
<dbReference type="GeneID" id="63723498"/>
<dbReference type="OrthoDB" id="25503at2759"/>
<dbReference type="InterPro" id="IPR043136">
    <property type="entry name" value="B30.2/SPRY_sf"/>
</dbReference>
<dbReference type="Proteomes" id="UP000184073">
    <property type="component" value="Unassembled WGS sequence"/>
</dbReference>
<feature type="region of interest" description="Disordered" evidence="5">
    <location>
        <begin position="1"/>
        <end position="82"/>
    </location>
</feature>
<dbReference type="SMART" id="SM00757">
    <property type="entry name" value="CRA"/>
    <property type="match status" value="1"/>
</dbReference>
<dbReference type="InterPro" id="IPR013144">
    <property type="entry name" value="CRA_dom"/>
</dbReference>
<dbReference type="InterPro" id="IPR035782">
    <property type="entry name" value="SPRY_RanBP9/10"/>
</dbReference>
<evidence type="ECO:0000259" key="6">
    <source>
        <dbReference type="PROSITE" id="PS50188"/>
    </source>
</evidence>
<comment type="function">
    <text evidence="1">Involved in the proteasome-dependent degradation of fructose-1,6-bisphosphatase.</text>
</comment>
<dbReference type="Pfam" id="PF00622">
    <property type="entry name" value="SPRY"/>
    <property type="match status" value="1"/>
</dbReference>
<feature type="coiled-coil region" evidence="4">
    <location>
        <begin position="927"/>
        <end position="954"/>
    </location>
</feature>
<keyword evidence="4" id="KW-0175">Coiled coil</keyword>
<dbReference type="SMART" id="SM00668">
    <property type="entry name" value="CTLH"/>
    <property type="match status" value="1"/>
</dbReference>
<accession>A0A1L9Q4H9</accession>
<feature type="region of interest" description="Disordered" evidence="5">
    <location>
        <begin position="963"/>
        <end position="1088"/>
    </location>
</feature>
<dbReference type="Gene3D" id="2.60.120.920">
    <property type="match status" value="1"/>
</dbReference>
<evidence type="ECO:0000313" key="8">
    <source>
        <dbReference type="EMBL" id="OJJ08683.1"/>
    </source>
</evidence>
<dbReference type="PROSITE" id="PS50897">
    <property type="entry name" value="CTLH"/>
    <property type="match status" value="1"/>
</dbReference>
<feature type="compositionally biased region" description="Basic residues" evidence="5">
    <location>
        <begin position="1012"/>
        <end position="1021"/>
    </location>
</feature>
<evidence type="ECO:0000256" key="2">
    <source>
        <dbReference type="ARBA" id="ARBA00017917"/>
    </source>
</evidence>
<feature type="compositionally biased region" description="Basic and acidic residues" evidence="5">
    <location>
        <begin position="1002"/>
        <end position="1011"/>
    </location>
</feature>
<feature type="compositionally biased region" description="Low complexity" evidence="5">
    <location>
        <begin position="1277"/>
        <end position="1296"/>
    </location>
</feature>
<feature type="compositionally biased region" description="Polar residues" evidence="5">
    <location>
        <begin position="1044"/>
        <end position="1060"/>
    </location>
</feature>
<dbReference type="InterPro" id="IPR024964">
    <property type="entry name" value="CTLH/CRA"/>
</dbReference>
<dbReference type="PANTHER" id="PTHR12864">
    <property type="entry name" value="RAN BINDING PROTEIN 9-RELATED"/>
    <property type="match status" value="1"/>
</dbReference>
<feature type="region of interest" description="Disordered" evidence="5">
    <location>
        <begin position="1160"/>
        <end position="1298"/>
    </location>
</feature>
<feature type="domain" description="B30.2/SPRY" evidence="6">
    <location>
        <begin position="178"/>
        <end position="370"/>
    </location>
</feature>
<feature type="compositionally biased region" description="Low complexity" evidence="5">
    <location>
        <begin position="39"/>
        <end position="62"/>
    </location>
</feature>
<dbReference type="STRING" id="1036611.A0A1L9Q4H9"/>
<sequence length="1410" mass="155582">MTDTPFSPSGGAPRAPLTTTYSAPSISSFPRRSSYASVLSGTAGLSSSQTSTTLSQLNSTSSYPPPSYPETRPQRHSAAVDAEMQMNSSWRLSPGDSLPPYSRKFASFPAYDPFFQNVGPFSETPPSFTPSYLRNSRYISRLDAARRGKPASQRDAASTSSGQGSLPRIAPSYRGMTYDLIDREPISEEDDQPMPLPSRWSDLDKYPGLELPNDGLEIRYTGPVHKQEHEAASVRADHPMPPQCGIYYYEITIHSKPKEGMIGIGFSNNKASVERLPGWEHESWAYHGDDGKSFLGENQGQGRQYGPTFGVNDTVGCGVNFSTGCAFFTKNGVFLGIAFRELRNLKVYPSVGVKKNPPVHISVNFGQQPFMYDIDGMVKKEKAAIHSEISLTSIANIQPSLDETSFLQELVAQFLAHDGYVETARAFAEEVAAESAALENGRETQLKKYEVEEDVEAINRQKIRAAILDGDIDKALKYTNAYYANVLQQYPHIHFKLRCRKFLEMMRRSTELSPSAKKGKATNGFSESAVFDGEMELDDQGQDRDNWEVDGMDMEETETAKSNQLLTEAVQYGQQLRMDYLNDESGGDKKMLDDIFSLVCYSDPKRSVHGHYLDPSGRVTVAEELNSAILVSLGKSSAAALERLYQQTEVLVNEISEEGGAGAFINLGRLHAEGHIPTHSSTSRADLHCCCGREECAFLRNNHDALEGLEKDLKTAARLGQALLHRHESYMAEAEEDRRKLHNNIETLEREKREVEAENSRIVEENRNLLDELEGLNKAVADSDSYAKTLVTALESSEAELRCLTASAARAADLEAQLARMETEQSKLQESLSAVQEDEKSAVHRWKKAECTLRDLNDQVDRMEKEASEERERHAELVQRMERRRTVERELDGAAGRLKGAAAAQNMSRTGGTSVVSRFVKDILQDNANLQMGIVELREMLESSNQEVQNLRDQIVSHQPVATAAEGDRPVTTLSQELDSNESRRVSQEFHIHHYYHTPPAAKKDKKEKSTLFRRPKKRRSLGNPPLQVTSNSQSSRKAKHRSQPSTSSASTILSQTSVSIPPPRSHRWSLQSSVPPDSMASSPQSAYRSSMSIFDRVERGFDTSQPTSPDSAIFTSPLRNGRFKGGGGPSDAYRALDGHEGGPMSDDEFSEFQLQSVIPEEGEDSGSISRPQTPVADDDIFSTSTPYRKLRRAASQESLFSVAGMDIHTPSHRPSRMSDSTPGALPLRVQRRIMSSDLSSTPPTTSTSTITAGREPAKPSPSQQSPQSLLASVAGPRQSQSPAESPSPSSLDDSSITPTRILSLGSRVGGWVRGRWGTVPVPSRRSLKPLTEEPSPTQSCASSTHSSEHQQTPSVQASTAPQKRPHLRFRYPGINQKGPIMGFRPPPPPPVSIHAEQLDEGLLRESLAE</sequence>
<dbReference type="InterPro" id="IPR050618">
    <property type="entry name" value="Ubq-SigPath_Reg"/>
</dbReference>
<reference evidence="9" key="1">
    <citation type="journal article" date="2017" name="Genome Biol.">
        <title>Comparative genomics reveals high biological diversity and specific adaptations in the industrially and medically important fungal genus Aspergillus.</title>
        <authorList>
            <person name="de Vries R.P."/>
            <person name="Riley R."/>
            <person name="Wiebenga A."/>
            <person name="Aguilar-Osorio G."/>
            <person name="Amillis S."/>
            <person name="Uchima C.A."/>
            <person name="Anderluh G."/>
            <person name="Asadollahi M."/>
            <person name="Askin M."/>
            <person name="Barry K."/>
            <person name="Battaglia E."/>
            <person name="Bayram O."/>
            <person name="Benocci T."/>
            <person name="Braus-Stromeyer S.A."/>
            <person name="Caldana C."/>
            <person name="Canovas D."/>
            <person name="Cerqueira G.C."/>
            <person name="Chen F."/>
            <person name="Chen W."/>
            <person name="Choi C."/>
            <person name="Clum A."/>
            <person name="Dos Santos R.A."/>
            <person name="Damasio A.R."/>
            <person name="Diallinas G."/>
            <person name="Emri T."/>
            <person name="Fekete E."/>
            <person name="Flipphi M."/>
            <person name="Freyberg S."/>
            <person name="Gallo A."/>
            <person name="Gournas C."/>
            <person name="Habgood R."/>
            <person name="Hainaut M."/>
            <person name="Harispe M.L."/>
            <person name="Henrissat B."/>
            <person name="Hilden K.S."/>
            <person name="Hope R."/>
            <person name="Hossain A."/>
            <person name="Karabika E."/>
            <person name="Karaffa L."/>
            <person name="Karanyi Z."/>
            <person name="Krasevec N."/>
            <person name="Kuo A."/>
            <person name="Kusch H."/>
            <person name="LaButti K."/>
            <person name="Lagendijk E.L."/>
            <person name="Lapidus A."/>
            <person name="Levasseur A."/>
            <person name="Lindquist E."/>
            <person name="Lipzen A."/>
            <person name="Logrieco A.F."/>
            <person name="MacCabe A."/>
            <person name="Maekelae M.R."/>
            <person name="Malavazi I."/>
            <person name="Melin P."/>
            <person name="Meyer V."/>
            <person name="Mielnichuk N."/>
            <person name="Miskei M."/>
            <person name="Molnar A.P."/>
            <person name="Mule G."/>
            <person name="Ngan C.Y."/>
            <person name="Orejas M."/>
            <person name="Orosz E."/>
            <person name="Ouedraogo J.P."/>
            <person name="Overkamp K.M."/>
            <person name="Park H.-S."/>
            <person name="Perrone G."/>
            <person name="Piumi F."/>
            <person name="Punt P.J."/>
            <person name="Ram A.F."/>
            <person name="Ramon A."/>
            <person name="Rauscher S."/>
            <person name="Record E."/>
            <person name="Riano-Pachon D.M."/>
            <person name="Robert V."/>
            <person name="Roehrig J."/>
            <person name="Ruller R."/>
            <person name="Salamov A."/>
            <person name="Salih N.S."/>
            <person name="Samson R.A."/>
            <person name="Sandor E."/>
            <person name="Sanguinetti M."/>
            <person name="Schuetze T."/>
            <person name="Sepcic K."/>
            <person name="Shelest E."/>
            <person name="Sherlock G."/>
            <person name="Sophianopoulou V."/>
            <person name="Squina F.M."/>
            <person name="Sun H."/>
            <person name="Susca A."/>
            <person name="Todd R.B."/>
            <person name="Tsang A."/>
            <person name="Unkles S.E."/>
            <person name="van de Wiele N."/>
            <person name="van Rossen-Uffink D."/>
            <person name="Oliveira J.V."/>
            <person name="Vesth T.C."/>
            <person name="Visser J."/>
            <person name="Yu J.-H."/>
            <person name="Zhou M."/>
            <person name="Andersen M.R."/>
            <person name="Archer D.B."/>
            <person name="Baker S.E."/>
            <person name="Benoit I."/>
            <person name="Brakhage A.A."/>
            <person name="Braus G.H."/>
            <person name="Fischer R."/>
            <person name="Frisvad J.C."/>
            <person name="Goldman G.H."/>
            <person name="Houbraken J."/>
            <person name="Oakley B."/>
            <person name="Pocsi I."/>
            <person name="Scazzocchio C."/>
            <person name="Seiboth B."/>
            <person name="vanKuyk P.A."/>
            <person name="Wortman J."/>
            <person name="Dyer P.S."/>
            <person name="Grigoriev I.V."/>
        </authorList>
    </citation>
    <scope>NUCLEOTIDE SEQUENCE [LARGE SCALE GENOMIC DNA]</scope>
    <source>
        <strain evidence="9">CBS 583.65</strain>
    </source>
</reference>
<dbReference type="SUPFAM" id="SSF49899">
    <property type="entry name" value="Concanavalin A-like lectins/glucanases"/>
    <property type="match status" value="1"/>
</dbReference>
<dbReference type="InterPro" id="IPR001870">
    <property type="entry name" value="B30.2/SPRY"/>
</dbReference>
<dbReference type="RefSeq" id="XP_040674445.1">
    <property type="nucleotide sequence ID" value="XM_040807987.1"/>
</dbReference>
<name>A0A1L9Q4H9_ASPVE</name>
<feature type="domain" description="CTLH" evidence="7">
    <location>
        <begin position="456"/>
        <end position="513"/>
    </location>
</feature>